<proteinExistence type="predicted"/>
<dbReference type="STRING" id="1612308.SAMN05444581_11494"/>
<name>A0A1I4BG94_9HYPH</name>
<evidence type="ECO:0000313" key="3">
    <source>
        <dbReference type="Proteomes" id="UP000198755"/>
    </source>
</evidence>
<accession>A0A1I4BG94</accession>
<dbReference type="RefSeq" id="WP_091685010.1">
    <property type="nucleotide sequence ID" value="NZ_FOSN01000014.1"/>
</dbReference>
<evidence type="ECO:0000256" key="1">
    <source>
        <dbReference type="SAM" id="MobiDB-lite"/>
    </source>
</evidence>
<dbReference type="AlphaFoldDB" id="A0A1I4BG94"/>
<feature type="region of interest" description="Disordered" evidence="1">
    <location>
        <begin position="1"/>
        <end position="28"/>
    </location>
</feature>
<protein>
    <submittedName>
        <fullName evidence="2">Uncharacterized protein</fullName>
    </submittedName>
</protein>
<gene>
    <name evidence="2" type="ORF">SAMN05444581_11494</name>
</gene>
<organism evidence="2 3">
    <name type="scientific">Methylocapsa palsarum</name>
    <dbReference type="NCBI Taxonomy" id="1612308"/>
    <lineage>
        <taxon>Bacteria</taxon>
        <taxon>Pseudomonadati</taxon>
        <taxon>Pseudomonadota</taxon>
        <taxon>Alphaproteobacteria</taxon>
        <taxon>Hyphomicrobiales</taxon>
        <taxon>Beijerinckiaceae</taxon>
        <taxon>Methylocapsa</taxon>
    </lineage>
</organism>
<dbReference type="EMBL" id="FOSN01000014">
    <property type="protein sequence ID" value="SFK67187.1"/>
    <property type="molecule type" value="Genomic_DNA"/>
</dbReference>
<reference evidence="2 3" key="1">
    <citation type="submission" date="2016-10" db="EMBL/GenBank/DDBJ databases">
        <authorList>
            <person name="de Groot N.N."/>
        </authorList>
    </citation>
    <scope>NUCLEOTIDE SEQUENCE [LARGE SCALE GENOMIC DNA]</scope>
    <source>
        <strain evidence="2 3">NE2</strain>
    </source>
</reference>
<sequence length="171" mass="19761">MDDVLKMNNLEEDRVGEPNSSPSRWEPEQVGRALVRAFVTLDRLPRLRGPREPGGHWPRHAVEWVDQLAQAELEESERRLRERTANRTIIRPSGAEIAQMEAAFDWLRELRNVDSGMALVTSVWALRSARGRSVKALCSENNWAPHTFYRKRSKALNYLAGWLNERRATVF</sequence>
<keyword evidence="3" id="KW-1185">Reference proteome</keyword>
<dbReference type="OrthoDB" id="8445325at2"/>
<evidence type="ECO:0000313" key="2">
    <source>
        <dbReference type="EMBL" id="SFK67187.1"/>
    </source>
</evidence>
<dbReference type="Proteomes" id="UP000198755">
    <property type="component" value="Unassembled WGS sequence"/>
</dbReference>